<organism evidence="2 3">
    <name type="scientific">Populus alba x Populus x berolinensis</name>
    <dbReference type="NCBI Taxonomy" id="444605"/>
    <lineage>
        <taxon>Eukaryota</taxon>
        <taxon>Viridiplantae</taxon>
        <taxon>Streptophyta</taxon>
        <taxon>Embryophyta</taxon>
        <taxon>Tracheophyta</taxon>
        <taxon>Spermatophyta</taxon>
        <taxon>Magnoliopsida</taxon>
        <taxon>eudicotyledons</taxon>
        <taxon>Gunneridae</taxon>
        <taxon>Pentapetalae</taxon>
        <taxon>rosids</taxon>
        <taxon>fabids</taxon>
        <taxon>Malpighiales</taxon>
        <taxon>Salicaceae</taxon>
        <taxon>Saliceae</taxon>
        <taxon>Populus</taxon>
    </lineage>
</organism>
<comment type="caution">
    <text evidence="2">The sequence shown here is derived from an EMBL/GenBank/DDBJ whole genome shotgun (WGS) entry which is preliminary data.</text>
</comment>
<evidence type="ECO:0000313" key="3">
    <source>
        <dbReference type="Proteomes" id="UP001164929"/>
    </source>
</evidence>
<sequence>MRVFLFFILILLFFSTFETRSLDRISHRRDRSLIESAQEMFDGKA</sequence>
<protein>
    <submittedName>
        <fullName evidence="2">Uncharacterized protein</fullName>
    </submittedName>
</protein>
<dbReference type="EMBL" id="JAQIZT010000001">
    <property type="protein sequence ID" value="KAJ7015511.1"/>
    <property type="molecule type" value="Genomic_DNA"/>
</dbReference>
<feature type="signal peptide" evidence="1">
    <location>
        <begin position="1"/>
        <end position="19"/>
    </location>
</feature>
<reference evidence="2 3" key="1">
    <citation type="journal article" date="2023" name="Mol. Ecol. Resour.">
        <title>Chromosome-level genome assembly of a triploid poplar Populus alba 'Berolinensis'.</title>
        <authorList>
            <person name="Chen S."/>
            <person name="Yu Y."/>
            <person name="Wang X."/>
            <person name="Wang S."/>
            <person name="Zhang T."/>
            <person name="Zhou Y."/>
            <person name="He R."/>
            <person name="Meng N."/>
            <person name="Wang Y."/>
            <person name="Liu W."/>
            <person name="Liu Z."/>
            <person name="Liu J."/>
            <person name="Guo Q."/>
            <person name="Huang H."/>
            <person name="Sederoff R.R."/>
            <person name="Wang G."/>
            <person name="Qu G."/>
            <person name="Chen S."/>
        </authorList>
    </citation>
    <scope>NUCLEOTIDE SEQUENCE [LARGE SCALE GENOMIC DNA]</scope>
    <source>
        <strain evidence="2">SC-2020</strain>
    </source>
</reference>
<keyword evidence="3" id="KW-1185">Reference proteome</keyword>
<dbReference type="AlphaFoldDB" id="A0AAD6RUP0"/>
<feature type="chain" id="PRO_5042275783" evidence="1">
    <location>
        <begin position="20"/>
        <end position="45"/>
    </location>
</feature>
<keyword evidence="1" id="KW-0732">Signal</keyword>
<evidence type="ECO:0000313" key="2">
    <source>
        <dbReference type="EMBL" id="KAJ7015511.1"/>
    </source>
</evidence>
<accession>A0AAD6RUP0</accession>
<proteinExistence type="predicted"/>
<name>A0AAD6RUP0_9ROSI</name>
<gene>
    <name evidence="2" type="ORF">NC653_004725</name>
</gene>
<evidence type="ECO:0000256" key="1">
    <source>
        <dbReference type="SAM" id="SignalP"/>
    </source>
</evidence>
<dbReference type="Proteomes" id="UP001164929">
    <property type="component" value="Chromosome 1"/>
</dbReference>